<organism evidence="2 3">
    <name type="scientific">Tetragenococcus halophilus (strain DSM 20338 / JCM 20259 / NCIMB 9735 / NBRC 12172)</name>
    <name type="common">Pediococcus halophilus</name>
    <dbReference type="NCBI Taxonomy" id="945021"/>
    <lineage>
        <taxon>Bacteria</taxon>
        <taxon>Bacillati</taxon>
        <taxon>Bacillota</taxon>
        <taxon>Bacilli</taxon>
        <taxon>Lactobacillales</taxon>
        <taxon>Enterococcaceae</taxon>
        <taxon>Tetragenococcus</taxon>
    </lineage>
</organism>
<name>A0AAN1SJ49_TETHN</name>
<reference evidence="2 3" key="1">
    <citation type="submission" date="2011-01" db="EMBL/GenBank/DDBJ databases">
        <title>Whole genome sequence of Tetragenococcus halophilus NBRC 12172.</title>
        <authorList>
            <person name="Nakazawa H."/>
            <person name="Omata S."/>
            <person name="Koga C."/>
            <person name="Watanabe Y."/>
            <person name="Katano Y."/>
            <person name="Ito N."/>
            <person name="Tsukatani N."/>
            <person name="Ankai A."/>
            <person name="Oguchi A."/>
            <person name="Fukui S."/>
            <person name="Yashiro I."/>
            <person name="Kamata S."/>
            <person name="Hashimoto Y."/>
            <person name="Yamazaki J."/>
            <person name="Taguchi H."/>
            <person name="Tanaka A."/>
            <person name="Koyama T."/>
            <person name="Ichige A."/>
            <person name="Hanya Y."/>
            <person name="Tanikawa S."/>
            <person name="Yamazaki S."/>
            <person name="Fujita N."/>
        </authorList>
    </citation>
    <scope>NUCLEOTIDE SEQUENCE [LARGE SCALE GENOMIC DNA]</scope>
    <source>
        <strain evidence="3">DSM 20338 / JCM 20259 / NCIMB 9735 / NBRC 12172</strain>
    </source>
</reference>
<sequence length="73" mass="9172">MKWRKFCWIMVIILDLVLFTYGFIYKNWILSIIALGLILIVRLFAYDLLFKKFDEKWDKKHKNYKKRKKEIKR</sequence>
<feature type="transmembrane region" description="Helical" evidence="1">
    <location>
        <begin position="30"/>
        <end position="50"/>
    </location>
</feature>
<feature type="transmembrane region" description="Helical" evidence="1">
    <location>
        <begin position="7"/>
        <end position="24"/>
    </location>
</feature>
<dbReference type="KEGG" id="thl:TEH_20790"/>
<keyword evidence="1" id="KW-0812">Transmembrane</keyword>
<keyword evidence="1" id="KW-1133">Transmembrane helix</keyword>
<accession>A0AAN1SJ49</accession>
<protein>
    <submittedName>
        <fullName evidence="2">Uncharacterized protein</fullName>
    </submittedName>
</protein>
<dbReference type="AlphaFoldDB" id="A0AAN1SJ49"/>
<proteinExistence type="predicted"/>
<evidence type="ECO:0000313" key="3">
    <source>
        <dbReference type="Proteomes" id="UP000002663"/>
    </source>
</evidence>
<gene>
    <name evidence="2" type="ordered locus">TEH_20790</name>
</gene>
<keyword evidence="1" id="KW-0472">Membrane</keyword>
<evidence type="ECO:0000256" key="1">
    <source>
        <dbReference type="SAM" id="Phobius"/>
    </source>
</evidence>
<dbReference type="EMBL" id="AP012046">
    <property type="protein sequence ID" value="BAK95406.1"/>
    <property type="molecule type" value="Genomic_DNA"/>
</dbReference>
<evidence type="ECO:0000313" key="2">
    <source>
        <dbReference type="EMBL" id="BAK95406.1"/>
    </source>
</evidence>
<dbReference type="Proteomes" id="UP000002663">
    <property type="component" value="Chromosome"/>
</dbReference>